<dbReference type="SUPFAM" id="SSF103039">
    <property type="entry name" value="CheC-like"/>
    <property type="match status" value="1"/>
</dbReference>
<accession>A0A3B1CT32</accession>
<protein>
    <recommendedName>
        <fullName evidence="2">Chemotaxis phosphatase CheX-like domain-containing protein</fullName>
    </recommendedName>
</protein>
<evidence type="ECO:0000256" key="1">
    <source>
        <dbReference type="ARBA" id="ARBA00022500"/>
    </source>
</evidence>
<dbReference type="Gene3D" id="3.40.1550.10">
    <property type="entry name" value="CheC-like"/>
    <property type="match status" value="1"/>
</dbReference>
<reference evidence="3" key="1">
    <citation type="submission" date="2018-06" db="EMBL/GenBank/DDBJ databases">
        <authorList>
            <person name="Zhirakovskaya E."/>
        </authorList>
    </citation>
    <scope>NUCLEOTIDE SEQUENCE</scope>
</reference>
<dbReference type="Pfam" id="PF13690">
    <property type="entry name" value="CheX"/>
    <property type="match status" value="1"/>
</dbReference>
<dbReference type="InterPro" id="IPR038756">
    <property type="entry name" value="CheX-like"/>
</dbReference>
<dbReference type="GO" id="GO:0006935">
    <property type="term" value="P:chemotaxis"/>
    <property type="evidence" value="ECO:0007669"/>
    <property type="project" value="UniProtKB-KW"/>
</dbReference>
<dbReference type="PANTHER" id="PTHR39452:SF1">
    <property type="entry name" value="CHEY-P PHOSPHATASE CHEX"/>
    <property type="match status" value="1"/>
</dbReference>
<dbReference type="AlphaFoldDB" id="A0A3B1CT32"/>
<gene>
    <name evidence="3" type="ORF">MNBD_NITROSPINAE02-1496</name>
</gene>
<sequence>MNQQKTDQENQLNRSEVSKIVKNFMEALQHVVTNTGQTKLTARTKAATLTEYAVIEGDAAGAISFEGDYGGQFIIAFSKEAICEITGNMLYTSEPYYNHRDPDVEGAIGEITNQVGGSARMKINEETGWKATNGIPSVIIGENIRWKLYGSGAVIIRIPYTTPNANEMYLEVAVFHHPMIGALKI</sequence>
<evidence type="ECO:0000313" key="3">
    <source>
        <dbReference type="EMBL" id="VAX22225.1"/>
    </source>
</evidence>
<evidence type="ECO:0000259" key="2">
    <source>
        <dbReference type="Pfam" id="PF13690"/>
    </source>
</evidence>
<dbReference type="EMBL" id="UOGE01000073">
    <property type="protein sequence ID" value="VAX22225.1"/>
    <property type="molecule type" value="Genomic_DNA"/>
</dbReference>
<dbReference type="CDD" id="cd17906">
    <property type="entry name" value="CheX"/>
    <property type="match status" value="1"/>
</dbReference>
<dbReference type="PANTHER" id="PTHR39452">
    <property type="entry name" value="CHEY-P PHOSPHATASE CHEX"/>
    <property type="match status" value="1"/>
</dbReference>
<organism evidence="3">
    <name type="scientific">hydrothermal vent metagenome</name>
    <dbReference type="NCBI Taxonomy" id="652676"/>
    <lineage>
        <taxon>unclassified sequences</taxon>
        <taxon>metagenomes</taxon>
        <taxon>ecological metagenomes</taxon>
    </lineage>
</organism>
<dbReference type="InterPro" id="IPR028051">
    <property type="entry name" value="CheX-like_dom"/>
</dbReference>
<name>A0A3B1CT32_9ZZZZ</name>
<dbReference type="InterPro" id="IPR028976">
    <property type="entry name" value="CheC-like_sf"/>
</dbReference>
<proteinExistence type="predicted"/>
<feature type="domain" description="Chemotaxis phosphatase CheX-like" evidence="2">
    <location>
        <begin position="60"/>
        <end position="148"/>
    </location>
</feature>
<keyword evidence="1" id="KW-0145">Chemotaxis</keyword>